<dbReference type="EMBL" id="POTW01000173">
    <property type="protein sequence ID" value="PZF79152.1"/>
    <property type="molecule type" value="Genomic_DNA"/>
</dbReference>
<dbReference type="PANTHER" id="PTHR36503">
    <property type="entry name" value="BLR2520 PROTEIN"/>
    <property type="match status" value="1"/>
</dbReference>
<dbReference type="PANTHER" id="PTHR36503:SF2">
    <property type="entry name" value="BLR2408 PROTEIN"/>
    <property type="match status" value="1"/>
</dbReference>
<dbReference type="SUPFAM" id="SSF54593">
    <property type="entry name" value="Glyoxalase/Bleomycin resistance protein/Dihydroxybiphenyl dioxygenase"/>
    <property type="match status" value="1"/>
</dbReference>
<gene>
    <name evidence="2" type="ORF">C1I92_32620</name>
</gene>
<dbReference type="PROSITE" id="PS51819">
    <property type="entry name" value="VOC"/>
    <property type="match status" value="1"/>
</dbReference>
<proteinExistence type="predicted"/>
<protein>
    <recommendedName>
        <fullName evidence="1">VOC domain-containing protein</fullName>
    </recommendedName>
</protein>
<feature type="domain" description="VOC" evidence="1">
    <location>
        <begin position="3"/>
        <end position="127"/>
    </location>
</feature>
<name>A0A2W2AZI2_9ACTN</name>
<accession>A0A2W2AZI2</accession>
<dbReference type="InterPro" id="IPR029068">
    <property type="entry name" value="Glyas_Bleomycin-R_OHBP_Dase"/>
</dbReference>
<dbReference type="Pfam" id="PF00903">
    <property type="entry name" value="Glyoxalase"/>
    <property type="match status" value="1"/>
</dbReference>
<reference evidence="2 3" key="1">
    <citation type="submission" date="2018-01" db="EMBL/GenBank/DDBJ databases">
        <title>Draft genome sequence of Jiangella sp. GTF31.</title>
        <authorList>
            <person name="Sahin N."/>
            <person name="Ay H."/>
            <person name="Saygin H."/>
        </authorList>
    </citation>
    <scope>NUCLEOTIDE SEQUENCE [LARGE SCALE GENOMIC DNA]</scope>
    <source>
        <strain evidence="2 3">GTF31</strain>
    </source>
</reference>
<dbReference type="RefSeq" id="WP_111258792.1">
    <property type="nucleotide sequence ID" value="NZ_POTW01000173.1"/>
</dbReference>
<dbReference type="AlphaFoldDB" id="A0A2W2AZI2"/>
<comment type="caution">
    <text evidence="2">The sequence shown here is derived from an EMBL/GenBank/DDBJ whole genome shotgun (WGS) entry which is preliminary data.</text>
</comment>
<dbReference type="Gene3D" id="3.10.180.10">
    <property type="entry name" value="2,3-Dihydroxybiphenyl 1,2-Dioxygenase, domain 1"/>
    <property type="match status" value="1"/>
</dbReference>
<dbReference type="InterPro" id="IPR037523">
    <property type="entry name" value="VOC_core"/>
</dbReference>
<keyword evidence="3" id="KW-1185">Reference proteome</keyword>
<evidence type="ECO:0000259" key="1">
    <source>
        <dbReference type="PROSITE" id="PS51819"/>
    </source>
</evidence>
<dbReference type="InterPro" id="IPR004360">
    <property type="entry name" value="Glyas_Fos-R_dOase_dom"/>
</dbReference>
<sequence>MTTSTFINLPVDDLAAARAFYAALGWSFDENFSDEKALTVRVSDTIYVMLLRRPYFQTYLTTEVADARKVNEAMLGLSAESRVAVDELVERAQSAGGGFARDPQDLGYMYSRSFRDPDGHFWEIFWIDPQAAAGGPPAS</sequence>
<organism evidence="2 3">
    <name type="scientific">Jiangella anatolica</name>
    <dbReference type="NCBI Taxonomy" id="2670374"/>
    <lineage>
        <taxon>Bacteria</taxon>
        <taxon>Bacillati</taxon>
        <taxon>Actinomycetota</taxon>
        <taxon>Actinomycetes</taxon>
        <taxon>Jiangellales</taxon>
        <taxon>Jiangellaceae</taxon>
        <taxon>Jiangella</taxon>
    </lineage>
</organism>
<dbReference type="Proteomes" id="UP000248764">
    <property type="component" value="Unassembled WGS sequence"/>
</dbReference>
<evidence type="ECO:0000313" key="2">
    <source>
        <dbReference type="EMBL" id="PZF79152.1"/>
    </source>
</evidence>
<evidence type="ECO:0000313" key="3">
    <source>
        <dbReference type="Proteomes" id="UP000248764"/>
    </source>
</evidence>